<feature type="non-terminal residue" evidence="4">
    <location>
        <position position="69"/>
    </location>
</feature>
<dbReference type="GO" id="GO:0005737">
    <property type="term" value="C:cytoplasm"/>
    <property type="evidence" value="ECO:0007669"/>
    <property type="project" value="TreeGrafter"/>
</dbReference>
<dbReference type="GO" id="GO:0015038">
    <property type="term" value="F:glutathione disulfide oxidoreductase activity"/>
    <property type="evidence" value="ECO:0007669"/>
    <property type="project" value="TreeGrafter"/>
</dbReference>
<dbReference type="EMBL" id="JARJCW010000071">
    <property type="protein sequence ID" value="KAJ7198874.1"/>
    <property type="molecule type" value="Genomic_DNA"/>
</dbReference>
<dbReference type="InterPro" id="IPR011767">
    <property type="entry name" value="GLR_AS"/>
</dbReference>
<accession>A0AAD6V0H4</accession>
<sequence length="69" mass="7834">IQATINDNKIAIFSKSWCPYCKRAKALFAAEFPDEKTAVIELDERDDGPEIQNYLRSLTEQGTVPNIFV</sequence>
<dbReference type="AlphaFoldDB" id="A0AAD6V0H4"/>
<feature type="non-terminal residue" evidence="4">
    <location>
        <position position="1"/>
    </location>
</feature>
<evidence type="ECO:0000256" key="1">
    <source>
        <dbReference type="ARBA" id="ARBA00023157"/>
    </source>
</evidence>
<comment type="caution">
    <text evidence="4">The sequence shown here is derived from an EMBL/GenBank/DDBJ whole genome shotgun (WGS) entry which is preliminary data.</text>
</comment>
<dbReference type="InterPro" id="IPR002109">
    <property type="entry name" value="Glutaredoxin"/>
</dbReference>
<dbReference type="GO" id="GO:0034599">
    <property type="term" value="P:cellular response to oxidative stress"/>
    <property type="evidence" value="ECO:0007669"/>
    <property type="project" value="TreeGrafter"/>
</dbReference>
<evidence type="ECO:0000256" key="2">
    <source>
        <dbReference type="ARBA" id="ARBA00023284"/>
    </source>
</evidence>
<evidence type="ECO:0000313" key="5">
    <source>
        <dbReference type="Proteomes" id="UP001219525"/>
    </source>
</evidence>
<dbReference type="Gene3D" id="3.40.30.10">
    <property type="entry name" value="Glutaredoxin"/>
    <property type="match status" value="1"/>
</dbReference>
<feature type="domain" description="Glutaredoxin" evidence="3">
    <location>
        <begin position="10"/>
        <end position="69"/>
    </location>
</feature>
<gene>
    <name evidence="4" type="ORF">GGX14DRAFT_336234</name>
</gene>
<keyword evidence="5" id="KW-1185">Reference proteome</keyword>
<dbReference type="PRINTS" id="PR00160">
    <property type="entry name" value="GLUTAREDOXIN"/>
</dbReference>
<dbReference type="PROSITE" id="PS00195">
    <property type="entry name" value="GLUTAREDOXIN_1"/>
    <property type="match status" value="1"/>
</dbReference>
<dbReference type="Proteomes" id="UP001219525">
    <property type="component" value="Unassembled WGS sequence"/>
</dbReference>
<evidence type="ECO:0000313" key="4">
    <source>
        <dbReference type="EMBL" id="KAJ7198874.1"/>
    </source>
</evidence>
<dbReference type="Pfam" id="PF00462">
    <property type="entry name" value="Glutaredoxin"/>
    <property type="match status" value="1"/>
</dbReference>
<keyword evidence="1" id="KW-1015">Disulfide bond</keyword>
<reference evidence="4" key="1">
    <citation type="submission" date="2023-03" db="EMBL/GenBank/DDBJ databases">
        <title>Massive genome expansion in bonnet fungi (Mycena s.s.) driven by repeated elements and novel gene families across ecological guilds.</title>
        <authorList>
            <consortium name="Lawrence Berkeley National Laboratory"/>
            <person name="Harder C.B."/>
            <person name="Miyauchi S."/>
            <person name="Viragh M."/>
            <person name="Kuo A."/>
            <person name="Thoen E."/>
            <person name="Andreopoulos B."/>
            <person name="Lu D."/>
            <person name="Skrede I."/>
            <person name="Drula E."/>
            <person name="Henrissat B."/>
            <person name="Morin E."/>
            <person name="Kohler A."/>
            <person name="Barry K."/>
            <person name="LaButti K."/>
            <person name="Morin E."/>
            <person name="Salamov A."/>
            <person name="Lipzen A."/>
            <person name="Mereny Z."/>
            <person name="Hegedus B."/>
            <person name="Baldrian P."/>
            <person name="Stursova M."/>
            <person name="Weitz H."/>
            <person name="Taylor A."/>
            <person name="Grigoriev I.V."/>
            <person name="Nagy L.G."/>
            <person name="Martin F."/>
            <person name="Kauserud H."/>
        </authorList>
    </citation>
    <scope>NUCLEOTIDE SEQUENCE</scope>
    <source>
        <strain evidence="4">9144</strain>
    </source>
</reference>
<dbReference type="InterPro" id="IPR014025">
    <property type="entry name" value="Glutaredoxin_subgr"/>
</dbReference>
<dbReference type="PROSITE" id="PS51354">
    <property type="entry name" value="GLUTAREDOXIN_2"/>
    <property type="match status" value="1"/>
</dbReference>
<dbReference type="InterPro" id="IPR036249">
    <property type="entry name" value="Thioredoxin-like_sf"/>
</dbReference>
<dbReference type="PANTHER" id="PTHR45694">
    <property type="entry name" value="GLUTAREDOXIN 2"/>
    <property type="match status" value="1"/>
</dbReference>
<name>A0AAD6V0H4_9AGAR</name>
<evidence type="ECO:0000259" key="3">
    <source>
        <dbReference type="Pfam" id="PF00462"/>
    </source>
</evidence>
<dbReference type="CDD" id="cd03419">
    <property type="entry name" value="GRX_GRXh_1_2_like"/>
    <property type="match status" value="1"/>
</dbReference>
<keyword evidence="2" id="KW-0676">Redox-active center</keyword>
<protein>
    <submittedName>
        <fullName evidence="4">Thioredoxin-like protein</fullName>
    </submittedName>
</protein>
<dbReference type="SUPFAM" id="SSF52833">
    <property type="entry name" value="Thioredoxin-like"/>
    <property type="match status" value="1"/>
</dbReference>
<proteinExistence type="predicted"/>
<organism evidence="4 5">
    <name type="scientific">Mycena pura</name>
    <dbReference type="NCBI Taxonomy" id="153505"/>
    <lineage>
        <taxon>Eukaryota</taxon>
        <taxon>Fungi</taxon>
        <taxon>Dikarya</taxon>
        <taxon>Basidiomycota</taxon>
        <taxon>Agaricomycotina</taxon>
        <taxon>Agaricomycetes</taxon>
        <taxon>Agaricomycetidae</taxon>
        <taxon>Agaricales</taxon>
        <taxon>Marasmiineae</taxon>
        <taxon>Mycenaceae</taxon>
        <taxon>Mycena</taxon>
    </lineage>
</organism>
<dbReference type="PANTHER" id="PTHR45694:SF18">
    <property type="entry name" value="GLUTAREDOXIN-1-RELATED"/>
    <property type="match status" value="1"/>
</dbReference>